<comment type="function">
    <text evidence="14">Catalyzes the ATP- as well as the pyrophosphate-dependent phosphorylation of a specific serine residue in HPr, a phosphocarrier protein of the phosphoenolpyruvate-dependent sugar phosphotransferase system (PTS). HprK/P also catalyzes the pyrophosphate-producing, inorganic phosphate-dependent dephosphorylation (phosphorolysis) of seryl-phosphorylated HPr (P-Ser-HPr). The two antagonistic activities of HprK/P are regulated by several intracellular metabolites, which change their concentration in response to the absence or presence of rapidly metabolisable carbon sources (glucose, fructose, etc.) in the growth medium. Therefore, by controlling the phosphorylation state of HPr, HPrK/P is a sensor enzyme that plays a major role in the regulation of carbon metabolism and sugar transport: it mediates carbon catabolite repression (CCR), and regulates PTS-catalyzed carbohydrate uptake and inducer exclusion.</text>
</comment>
<evidence type="ECO:0000256" key="4">
    <source>
        <dbReference type="ARBA" id="ARBA00022527"/>
    </source>
</evidence>
<comment type="caution">
    <text evidence="17">The sequence shown here is derived from an EMBL/GenBank/DDBJ whole genome shotgun (WGS) entry which is preliminary data.</text>
</comment>
<dbReference type="InterPro" id="IPR011104">
    <property type="entry name" value="Hpr_kin/Pase_C"/>
</dbReference>
<evidence type="ECO:0000256" key="1">
    <source>
        <dbReference type="ARBA" id="ARBA00001120"/>
    </source>
</evidence>
<evidence type="ECO:0000256" key="5">
    <source>
        <dbReference type="ARBA" id="ARBA00022679"/>
    </source>
</evidence>
<dbReference type="GO" id="GO:0005524">
    <property type="term" value="F:ATP binding"/>
    <property type="evidence" value="ECO:0007669"/>
    <property type="project" value="UniProtKB-UniRule"/>
</dbReference>
<evidence type="ECO:0000256" key="9">
    <source>
        <dbReference type="ARBA" id="ARBA00022840"/>
    </source>
</evidence>
<evidence type="ECO:0000256" key="6">
    <source>
        <dbReference type="ARBA" id="ARBA00022723"/>
    </source>
</evidence>
<evidence type="ECO:0000256" key="3">
    <source>
        <dbReference type="ARBA" id="ARBA00006883"/>
    </source>
</evidence>
<dbReference type="FunFam" id="3.40.50.300:FF:000174">
    <property type="entry name" value="HPr kinase/phosphorylase"/>
    <property type="match status" value="1"/>
</dbReference>
<dbReference type="InterPro" id="IPR028979">
    <property type="entry name" value="Ser_kin/Pase_Hpr-like_N_sf"/>
</dbReference>
<gene>
    <name evidence="14 17" type="primary">hprK</name>
    <name evidence="17" type="ORF">IAD31_00735</name>
</gene>
<dbReference type="HAMAP" id="MF_01249">
    <property type="entry name" value="HPr_kinase"/>
    <property type="match status" value="1"/>
</dbReference>
<keyword evidence="4 14" id="KW-0723">Serine/threonine-protein kinase</keyword>
<keyword evidence="8 14" id="KW-0418">Kinase</keyword>
<feature type="binding site" evidence="14">
    <location>
        <position position="164"/>
    </location>
    <ligand>
        <name>Mg(2+)</name>
        <dbReference type="ChEBI" id="CHEBI:18420"/>
    </ligand>
</feature>
<dbReference type="EC" id="2.7.4.-" evidence="14"/>
<dbReference type="NCBIfam" id="TIGR00679">
    <property type="entry name" value="hpr-ser"/>
    <property type="match status" value="1"/>
</dbReference>
<feature type="active site" description="Proton acceptor; for phosphorylation activity. Proton donor; for dephosphorylation activity" evidence="14">
    <location>
        <position position="181"/>
    </location>
</feature>
<evidence type="ECO:0000256" key="10">
    <source>
        <dbReference type="ARBA" id="ARBA00022842"/>
    </source>
</evidence>
<evidence type="ECO:0000313" key="17">
    <source>
        <dbReference type="EMBL" id="HIQ60116.1"/>
    </source>
</evidence>
<sequence length="315" mass="35847">MGKGPTIRLGTIIDQFHLEVLYGPEGYRDRQISIQDVNRPGLQMTGYFDYFDRERMQLLGLVEWSYLQERTAEERMERFDQLFSYHTPAVIIARGLEPYPECMDSAKKYDQVLLRTKENTADFMSTLIAYLRVALSPTITRHGVLVEVYGEGVLLMGESGVGKSETAIELIKRGHRLIADDAVEIRRGFNNRLVGTAPELIRHYMELRGIGVVDVRRLFGMSAVKFETNIDMLVKLENWQDGAMYDRLGADEFFTELMGVQLPTLTIPVKPGRNLAVILEVAAMNNRNKKMGHNAALEFTQRIDAHIDGQLSSDR</sequence>
<keyword evidence="9 14" id="KW-0067">ATP-binding</keyword>
<feature type="domain" description="HPr kinase/phosphorylase C-terminal" evidence="16">
    <location>
        <begin position="135"/>
        <end position="302"/>
    </location>
</feature>
<keyword evidence="10 14" id="KW-0460">Magnesium</keyword>
<keyword evidence="11 14" id="KW-0511">Multifunctional enzyme</keyword>
<organism evidence="17 18">
    <name type="scientific">Candidatus Enterenecus faecium</name>
    <dbReference type="NCBI Taxonomy" id="2840780"/>
    <lineage>
        <taxon>Bacteria</taxon>
        <taxon>Bacillati</taxon>
        <taxon>Bacillota</taxon>
        <taxon>Clostridia</taxon>
        <taxon>Eubacteriales</taxon>
        <taxon>Candidatus Enterenecus</taxon>
    </lineage>
</organism>
<feature type="binding site" evidence="14">
    <location>
        <begin position="157"/>
        <end position="164"/>
    </location>
    <ligand>
        <name>ATP</name>
        <dbReference type="ChEBI" id="CHEBI:30616"/>
    </ligand>
</feature>
<evidence type="ECO:0000256" key="7">
    <source>
        <dbReference type="ARBA" id="ARBA00022741"/>
    </source>
</evidence>
<dbReference type="GO" id="GO:0004674">
    <property type="term" value="F:protein serine/threonine kinase activity"/>
    <property type="evidence" value="ECO:0007669"/>
    <property type="project" value="UniProtKB-KW"/>
</dbReference>
<evidence type="ECO:0000313" key="18">
    <source>
        <dbReference type="Proteomes" id="UP000886879"/>
    </source>
</evidence>
<accession>A0A9D0YQ78</accession>
<keyword evidence="7 14" id="KW-0547">Nucleotide-binding</keyword>
<feature type="domain" description="HPr(Ser) kinase/phosphorylase N-terminal" evidence="15">
    <location>
        <begin position="8"/>
        <end position="131"/>
    </location>
</feature>
<evidence type="ECO:0000259" key="16">
    <source>
        <dbReference type="Pfam" id="PF07475"/>
    </source>
</evidence>
<dbReference type="EC" id="2.7.11.-" evidence="14"/>
<protein>
    <recommendedName>
        <fullName evidence="14">HPr kinase/phosphorylase</fullName>
        <shortName evidence="14">HPrK/P</shortName>
        <ecNumber evidence="14">2.7.11.-</ecNumber>
        <ecNumber evidence="14">2.7.4.-</ecNumber>
    </recommendedName>
    <alternativeName>
        <fullName evidence="14">HPr(Ser) kinase/phosphorylase</fullName>
    </alternativeName>
</protein>
<comment type="cofactor">
    <cofactor evidence="2 14">
        <name>Mg(2+)</name>
        <dbReference type="ChEBI" id="CHEBI:18420"/>
    </cofactor>
</comment>
<dbReference type="Pfam" id="PF07475">
    <property type="entry name" value="Hpr_kinase_C"/>
    <property type="match status" value="1"/>
</dbReference>
<dbReference type="Gene3D" id="3.40.50.300">
    <property type="entry name" value="P-loop containing nucleotide triphosphate hydrolases"/>
    <property type="match status" value="1"/>
</dbReference>
<dbReference type="Pfam" id="PF02603">
    <property type="entry name" value="Hpr_kinase_N"/>
    <property type="match status" value="1"/>
</dbReference>
<dbReference type="GO" id="GO:0000287">
    <property type="term" value="F:magnesium ion binding"/>
    <property type="evidence" value="ECO:0007669"/>
    <property type="project" value="UniProtKB-UniRule"/>
</dbReference>
<feature type="active site" evidence="14">
    <location>
        <position position="142"/>
    </location>
</feature>
<dbReference type="SUPFAM" id="SSF53795">
    <property type="entry name" value="PEP carboxykinase-like"/>
    <property type="match status" value="1"/>
</dbReference>
<dbReference type="InterPro" id="IPR003755">
    <property type="entry name" value="HPr(Ser)_kin/Pase"/>
</dbReference>
<keyword evidence="12 14" id="KW-0119">Carbohydrate metabolism</keyword>
<feature type="binding site" evidence="14">
    <location>
        <position position="206"/>
    </location>
    <ligand>
        <name>Mg(2+)</name>
        <dbReference type="ChEBI" id="CHEBI:18420"/>
    </ligand>
</feature>
<reference evidence="17" key="1">
    <citation type="submission" date="2020-10" db="EMBL/GenBank/DDBJ databases">
        <authorList>
            <person name="Gilroy R."/>
        </authorList>
    </citation>
    <scope>NUCLEOTIDE SEQUENCE</scope>
    <source>
        <strain evidence="17">ChiGjej2B2-12916</strain>
    </source>
</reference>
<feature type="active site" evidence="14">
    <location>
        <position position="247"/>
    </location>
</feature>
<evidence type="ECO:0000256" key="12">
    <source>
        <dbReference type="ARBA" id="ARBA00023277"/>
    </source>
</evidence>
<proteinExistence type="inferred from homology"/>
<evidence type="ECO:0000256" key="11">
    <source>
        <dbReference type="ARBA" id="ARBA00023268"/>
    </source>
</evidence>
<comment type="similarity">
    <text evidence="3 14">Belongs to the HPrK/P family.</text>
</comment>
<comment type="catalytic activity">
    <reaction evidence="1 14">
        <text>[HPr protein]-L-serine + ATP = [HPr protein]-O-phospho-L-serine + ADP + H(+)</text>
        <dbReference type="Rhea" id="RHEA:46600"/>
        <dbReference type="Rhea" id="RHEA-COMP:11602"/>
        <dbReference type="Rhea" id="RHEA-COMP:11603"/>
        <dbReference type="ChEBI" id="CHEBI:15378"/>
        <dbReference type="ChEBI" id="CHEBI:29999"/>
        <dbReference type="ChEBI" id="CHEBI:30616"/>
        <dbReference type="ChEBI" id="CHEBI:83421"/>
        <dbReference type="ChEBI" id="CHEBI:456216"/>
    </reaction>
</comment>
<comment type="domain">
    <text evidence="14">The Walker A ATP-binding motif also binds Pi and PPi.</text>
</comment>
<dbReference type="CDD" id="cd01918">
    <property type="entry name" value="HprK_C"/>
    <property type="match status" value="1"/>
</dbReference>
<dbReference type="EMBL" id="DVFO01000004">
    <property type="protein sequence ID" value="HIQ60116.1"/>
    <property type="molecule type" value="Genomic_DNA"/>
</dbReference>
<dbReference type="SUPFAM" id="SSF75138">
    <property type="entry name" value="HprK N-terminal domain-like"/>
    <property type="match status" value="1"/>
</dbReference>
<feature type="active site" evidence="14">
    <location>
        <position position="163"/>
    </location>
</feature>
<dbReference type="AlphaFoldDB" id="A0A9D0YQ78"/>
<comment type="miscellaneous">
    <text evidence="14">Both phosphorylation and phosphorolysis are carried out by the same active site and suggest a common mechanism for both reactions.</text>
</comment>
<keyword evidence="6 14" id="KW-0479">Metal-binding</keyword>
<evidence type="ECO:0000256" key="8">
    <source>
        <dbReference type="ARBA" id="ARBA00022777"/>
    </source>
</evidence>
<dbReference type="Proteomes" id="UP000886879">
    <property type="component" value="Unassembled WGS sequence"/>
</dbReference>
<dbReference type="GO" id="GO:0000155">
    <property type="term" value="F:phosphorelay sensor kinase activity"/>
    <property type="evidence" value="ECO:0007669"/>
    <property type="project" value="InterPro"/>
</dbReference>
<dbReference type="PANTHER" id="PTHR30305:SF1">
    <property type="entry name" value="HPR KINASE_PHOSPHORYLASE"/>
    <property type="match status" value="1"/>
</dbReference>
<dbReference type="InterPro" id="IPR011126">
    <property type="entry name" value="Hpr_kin/Pase_Hpr_N"/>
</dbReference>
<comment type="catalytic activity">
    <reaction evidence="13 14">
        <text>[HPr protein]-O-phospho-L-serine + phosphate + H(+) = [HPr protein]-L-serine + diphosphate</text>
        <dbReference type="Rhea" id="RHEA:46604"/>
        <dbReference type="Rhea" id="RHEA-COMP:11602"/>
        <dbReference type="Rhea" id="RHEA-COMP:11603"/>
        <dbReference type="ChEBI" id="CHEBI:15378"/>
        <dbReference type="ChEBI" id="CHEBI:29999"/>
        <dbReference type="ChEBI" id="CHEBI:33019"/>
        <dbReference type="ChEBI" id="CHEBI:43474"/>
        <dbReference type="ChEBI" id="CHEBI:83421"/>
    </reaction>
</comment>
<feature type="region of interest" description="Important for the catalytic mechanism of both phosphorylation and dephosphorylation" evidence="14">
    <location>
        <begin position="205"/>
        <end position="214"/>
    </location>
</feature>
<feature type="region of interest" description="Important for the catalytic mechanism of dephosphorylation" evidence="14">
    <location>
        <begin position="268"/>
        <end position="273"/>
    </location>
</feature>
<dbReference type="GO" id="GO:0006109">
    <property type="term" value="P:regulation of carbohydrate metabolic process"/>
    <property type="evidence" value="ECO:0007669"/>
    <property type="project" value="UniProtKB-UniRule"/>
</dbReference>
<dbReference type="PANTHER" id="PTHR30305">
    <property type="entry name" value="PROTEIN YJDM-RELATED"/>
    <property type="match status" value="1"/>
</dbReference>
<evidence type="ECO:0000256" key="14">
    <source>
        <dbReference type="HAMAP-Rule" id="MF_01249"/>
    </source>
</evidence>
<name>A0A9D0YQ78_9FIRM</name>
<evidence type="ECO:0000259" key="15">
    <source>
        <dbReference type="Pfam" id="PF02603"/>
    </source>
</evidence>
<keyword evidence="5 14" id="KW-0808">Transferase</keyword>
<evidence type="ECO:0000256" key="13">
    <source>
        <dbReference type="ARBA" id="ARBA00047657"/>
    </source>
</evidence>
<evidence type="ECO:0000256" key="2">
    <source>
        <dbReference type="ARBA" id="ARBA00001946"/>
    </source>
</evidence>
<dbReference type="Gene3D" id="3.40.1390.20">
    <property type="entry name" value="HprK N-terminal domain-like"/>
    <property type="match status" value="1"/>
</dbReference>
<dbReference type="GO" id="GO:0004712">
    <property type="term" value="F:protein serine/threonine/tyrosine kinase activity"/>
    <property type="evidence" value="ECO:0007669"/>
    <property type="project" value="UniProtKB-UniRule"/>
</dbReference>
<dbReference type="InterPro" id="IPR027417">
    <property type="entry name" value="P-loop_NTPase"/>
</dbReference>
<reference evidence="17" key="2">
    <citation type="journal article" date="2021" name="PeerJ">
        <title>Extensive microbial diversity within the chicken gut microbiome revealed by metagenomics and culture.</title>
        <authorList>
            <person name="Gilroy R."/>
            <person name="Ravi A."/>
            <person name="Getino M."/>
            <person name="Pursley I."/>
            <person name="Horton D.L."/>
            <person name="Alikhan N.F."/>
            <person name="Baker D."/>
            <person name="Gharbi K."/>
            <person name="Hall N."/>
            <person name="Watson M."/>
            <person name="Adriaenssens E.M."/>
            <person name="Foster-Nyarko E."/>
            <person name="Jarju S."/>
            <person name="Secka A."/>
            <person name="Antonio M."/>
            <person name="Oren A."/>
            <person name="Chaudhuri R.R."/>
            <person name="La Ragione R."/>
            <person name="Hildebrand F."/>
            <person name="Pallen M.J."/>
        </authorList>
    </citation>
    <scope>NUCLEOTIDE SEQUENCE</scope>
    <source>
        <strain evidence="17">ChiGjej2B2-12916</strain>
    </source>
</reference>
<comment type="subunit">
    <text evidence="14">Homohexamer.</text>
</comment>